<dbReference type="InterPro" id="IPR049197">
    <property type="entry name" value="DUF6864"/>
</dbReference>
<proteinExistence type="predicted"/>
<dbReference type="Proteomes" id="UP000242432">
    <property type="component" value="Unassembled WGS sequence"/>
</dbReference>
<organism evidence="1 2">
    <name type="scientific">Succinivibrio dextrinosolvens DSM 3072</name>
    <dbReference type="NCBI Taxonomy" id="1123324"/>
    <lineage>
        <taxon>Bacteria</taxon>
        <taxon>Pseudomonadati</taxon>
        <taxon>Pseudomonadota</taxon>
        <taxon>Gammaproteobacteria</taxon>
        <taxon>Aeromonadales</taxon>
        <taxon>Succinivibrionaceae</taxon>
        <taxon>Succinivibrio</taxon>
    </lineage>
</organism>
<reference evidence="2" key="1">
    <citation type="submission" date="2017-02" db="EMBL/GenBank/DDBJ databases">
        <authorList>
            <person name="Varghese N."/>
            <person name="Submissions S."/>
        </authorList>
    </citation>
    <scope>NUCLEOTIDE SEQUENCE [LARGE SCALE GENOMIC DNA]</scope>
    <source>
        <strain evidence="2">DSM 3072</strain>
    </source>
</reference>
<protein>
    <submittedName>
        <fullName evidence="1">Uncharacterized protein</fullName>
    </submittedName>
</protein>
<dbReference type="AlphaFoldDB" id="A0A1T4W1S3"/>
<evidence type="ECO:0000313" key="1">
    <source>
        <dbReference type="EMBL" id="SKA70671.1"/>
    </source>
</evidence>
<dbReference type="EMBL" id="FUXX01000077">
    <property type="protein sequence ID" value="SKA70671.1"/>
    <property type="molecule type" value="Genomic_DNA"/>
</dbReference>
<keyword evidence="2" id="KW-1185">Reference proteome</keyword>
<evidence type="ECO:0000313" key="2">
    <source>
        <dbReference type="Proteomes" id="UP000242432"/>
    </source>
</evidence>
<gene>
    <name evidence="1" type="ORF">SAMN02745213_02355</name>
</gene>
<dbReference type="Pfam" id="PF21732">
    <property type="entry name" value="DUF6864"/>
    <property type="match status" value="1"/>
</dbReference>
<accession>A0A1T4W1S3</accession>
<name>A0A1T4W1S3_9GAMM</name>
<sequence>MVYMKSGKYVVAECGTGLTFDSSSDLFLDVTLSSNENSNNYFKFGILIDFSNQGKAVNYKTELSNGKQILHITLCEPNNSVAFGTKNPIFFGTYDNKNLYIRLWITRMGSDDSAKRIDYAIYLEENTEKGLSNE</sequence>